<dbReference type="Pfam" id="PF00892">
    <property type="entry name" value="EamA"/>
    <property type="match status" value="2"/>
</dbReference>
<evidence type="ECO:0000256" key="5">
    <source>
        <dbReference type="ARBA" id="ARBA00023136"/>
    </source>
</evidence>
<dbReference type="EMBL" id="FMAG01000003">
    <property type="protein sequence ID" value="SCB25005.1"/>
    <property type="molecule type" value="Genomic_DNA"/>
</dbReference>
<dbReference type="STRING" id="410764.GA0061103_3440"/>
<feature type="transmembrane region" description="Helical" evidence="6">
    <location>
        <begin position="281"/>
        <end position="299"/>
    </location>
</feature>
<organism evidence="8 9">
    <name type="scientific">Rhizobium multihospitium</name>
    <dbReference type="NCBI Taxonomy" id="410764"/>
    <lineage>
        <taxon>Bacteria</taxon>
        <taxon>Pseudomonadati</taxon>
        <taxon>Pseudomonadota</taxon>
        <taxon>Alphaproteobacteria</taxon>
        <taxon>Hyphomicrobiales</taxon>
        <taxon>Rhizobiaceae</taxon>
        <taxon>Rhizobium/Agrobacterium group</taxon>
        <taxon>Rhizobium</taxon>
    </lineage>
</organism>
<dbReference type="AlphaFoldDB" id="A0A1C3VBF6"/>
<evidence type="ECO:0000256" key="6">
    <source>
        <dbReference type="SAM" id="Phobius"/>
    </source>
</evidence>
<evidence type="ECO:0000313" key="9">
    <source>
        <dbReference type="Proteomes" id="UP000199101"/>
    </source>
</evidence>
<sequence>MNTSSGSSVRLPQSELTFGLMMMFISVVLSPIMDIFSKLAATTIPPAEVTAARFIFQSLFALPMMALRGQWGVWSWRHSGVHAIRAALLTLSMVSFVTALQVMEVADAIAIFFVEPMMLTILSSIFLKETIGWRRYTACAVGFLGAMLIIQPSFQEVGFVALLPVVTALCVAVYVMITRVASHTEDAWPLQFQTGLWGIGFSLILLGIGKATGSAILYPVIPDLTAMLYLLGVGATAAASGILTVYAYRAVQASTLAPLQYFEIVSATIFGWLVFHNFPDAIKWLGILIIMGSGLYILWRERRFASKPVSDTSETAFTP</sequence>
<feature type="transmembrane region" description="Helical" evidence="6">
    <location>
        <begin position="133"/>
        <end position="151"/>
    </location>
</feature>
<feature type="transmembrane region" description="Helical" evidence="6">
    <location>
        <begin position="108"/>
        <end position="126"/>
    </location>
</feature>
<accession>A0A1C3VBF6</accession>
<dbReference type="InterPro" id="IPR000620">
    <property type="entry name" value="EamA_dom"/>
</dbReference>
<dbReference type="Proteomes" id="UP000199101">
    <property type="component" value="Unassembled WGS sequence"/>
</dbReference>
<feature type="transmembrane region" description="Helical" evidence="6">
    <location>
        <begin position="157"/>
        <end position="177"/>
    </location>
</feature>
<name>A0A1C3VBF6_9HYPH</name>
<dbReference type="Gene3D" id="1.10.3730.20">
    <property type="match status" value="1"/>
</dbReference>
<gene>
    <name evidence="8" type="ORF">GA0061103_3440</name>
</gene>
<proteinExistence type="inferred from homology"/>
<feature type="transmembrane region" description="Helical" evidence="6">
    <location>
        <begin position="197"/>
        <end position="221"/>
    </location>
</feature>
<protein>
    <submittedName>
        <fullName evidence="8">S-adenosylmethionine uptake transporter</fullName>
    </submittedName>
</protein>
<keyword evidence="5 6" id="KW-0472">Membrane</keyword>
<evidence type="ECO:0000256" key="1">
    <source>
        <dbReference type="ARBA" id="ARBA00004141"/>
    </source>
</evidence>
<evidence type="ECO:0000259" key="7">
    <source>
        <dbReference type="Pfam" id="PF00892"/>
    </source>
</evidence>
<dbReference type="OrthoDB" id="9815809at2"/>
<feature type="transmembrane region" description="Helical" evidence="6">
    <location>
        <begin position="255"/>
        <end position="275"/>
    </location>
</feature>
<feature type="domain" description="EamA" evidence="7">
    <location>
        <begin position="18"/>
        <end position="150"/>
    </location>
</feature>
<dbReference type="RefSeq" id="WP_092711395.1">
    <property type="nucleotide sequence ID" value="NZ_FMAG01000003.1"/>
</dbReference>
<reference evidence="9" key="1">
    <citation type="submission" date="2016-08" db="EMBL/GenBank/DDBJ databases">
        <authorList>
            <person name="Varghese N."/>
            <person name="Submissions Spin"/>
        </authorList>
    </citation>
    <scope>NUCLEOTIDE SEQUENCE [LARGE SCALE GENOMIC DNA]</scope>
    <source>
        <strain evidence="9">HAMBI 2975</strain>
    </source>
</reference>
<dbReference type="GO" id="GO:0016020">
    <property type="term" value="C:membrane"/>
    <property type="evidence" value="ECO:0007669"/>
    <property type="project" value="UniProtKB-SubCell"/>
</dbReference>
<keyword evidence="3 6" id="KW-0812">Transmembrane</keyword>
<feature type="domain" description="EamA" evidence="7">
    <location>
        <begin position="161"/>
        <end position="296"/>
    </location>
</feature>
<keyword evidence="4 6" id="KW-1133">Transmembrane helix</keyword>
<feature type="transmembrane region" description="Helical" evidence="6">
    <location>
        <begin position="83"/>
        <end position="102"/>
    </location>
</feature>
<feature type="transmembrane region" description="Helical" evidence="6">
    <location>
        <begin position="20"/>
        <end position="39"/>
    </location>
</feature>
<keyword evidence="9" id="KW-1185">Reference proteome</keyword>
<evidence type="ECO:0000256" key="2">
    <source>
        <dbReference type="ARBA" id="ARBA00009853"/>
    </source>
</evidence>
<dbReference type="PANTHER" id="PTHR22911">
    <property type="entry name" value="ACYL-MALONYL CONDENSING ENZYME-RELATED"/>
    <property type="match status" value="1"/>
</dbReference>
<evidence type="ECO:0000256" key="3">
    <source>
        <dbReference type="ARBA" id="ARBA00022692"/>
    </source>
</evidence>
<dbReference type="PANTHER" id="PTHR22911:SF6">
    <property type="entry name" value="SOLUTE CARRIER FAMILY 35 MEMBER G1"/>
    <property type="match status" value="1"/>
</dbReference>
<comment type="subcellular location">
    <subcellularLocation>
        <location evidence="1">Membrane</location>
        <topology evidence="1">Multi-pass membrane protein</topology>
    </subcellularLocation>
</comment>
<evidence type="ECO:0000256" key="4">
    <source>
        <dbReference type="ARBA" id="ARBA00022989"/>
    </source>
</evidence>
<dbReference type="InterPro" id="IPR037185">
    <property type="entry name" value="EmrE-like"/>
</dbReference>
<dbReference type="SUPFAM" id="SSF103481">
    <property type="entry name" value="Multidrug resistance efflux transporter EmrE"/>
    <property type="match status" value="2"/>
</dbReference>
<comment type="similarity">
    <text evidence="2">Belongs to the drug/metabolite transporter (DMT) superfamily. 10 TMS drug/metabolite exporter (DME) (TC 2.A.7.3) family.</text>
</comment>
<evidence type="ECO:0000313" key="8">
    <source>
        <dbReference type="EMBL" id="SCB25005.1"/>
    </source>
</evidence>
<feature type="transmembrane region" description="Helical" evidence="6">
    <location>
        <begin position="227"/>
        <end position="248"/>
    </location>
</feature>